<keyword evidence="4" id="KW-1185">Reference proteome</keyword>
<protein>
    <submittedName>
        <fullName evidence="3">NAD(P)-dependent dehydrogenase, short-chain alcohol dehydrogenase family</fullName>
    </submittedName>
</protein>
<organism evidence="3 4">
    <name type="scientific">Paraburkholderia sartisoli</name>
    <dbReference type="NCBI Taxonomy" id="83784"/>
    <lineage>
        <taxon>Bacteria</taxon>
        <taxon>Pseudomonadati</taxon>
        <taxon>Pseudomonadota</taxon>
        <taxon>Betaproteobacteria</taxon>
        <taxon>Burkholderiales</taxon>
        <taxon>Burkholderiaceae</taxon>
        <taxon>Paraburkholderia</taxon>
    </lineage>
</organism>
<dbReference type="Gene3D" id="3.40.50.720">
    <property type="entry name" value="NAD(P)-binding Rossmann-like Domain"/>
    <property type="match status" value="1"/>
</dbReference>
<dbReference type="OrthoDB" id="9806974at2"/>
<evidence type="ECO:0000256" key="2">
    <source>
        <dbReference type="ARBA" id="ARBA00023002"/>
    </source>
</evidence>
<dbReference type="InterPro" id="IPR036291">
    <property type="entry name" value="NAD(P)-bd_dom_sf"/>
</dbReference>
<keyword evidence="2" id="KW-0560">Oxidoreductase</keyword>
<dbReference type="InterPro" id="IPR002347">
    <property type="entry name" value="SDR_fam"/>
</dbReference>
<reference evidence="4" key="1">
    <citation type="submission" date="2016-10" db="EMBL/GenBank/DDBJ databases">
        <authorList>
            <person name="Varghese N."/>
            <person name="Submissions S."/>
        </authorList>
    </citation>
    <scope>NUCLEOTIDE SEQUENCE [LARGE SCALE GENOMIC DNA]</scope>
    <source>
        <strain evidence="4">LMG 24000</strain>
    </source>
</reference>
<name>A0A1H4H7S7_9BURK</name>
<proteinExistence type="inferred from homology"/>
<dbReference type="SUPFAM" id="SSF51735">
    <property type="entry name" value="NAD(P)-binding Rossmann-fold domains"/>
    <property type="match status" value="1"/>
</dbReference>
<gene>
    <name evidence="3" type="ORF">SAMN05192564_107265</name>
</gene>
<sequence length="241" mass="25605">MDWQDQKVVVLGGSSGMGLATVSRLKEAGAHVVAAGRDRARLDKALAGLPGRGSVAGEALDCTDRAALDRFFDRQGRIDHLVLTLSGGEGAGPFNELDLTALRRGFEAKFWPQLEAAQAGLPALRRNGSLTFLTAISARIANPGTAGLGAINGALESMIGTLARELAPLRVNAVSPGVVDTAWWDRFPPGVKEDLFRQQAETLPVRRVGHAQDIAHALQFLMENTFMTGAVIECDGGLRLL</sequence>
<dbReference type="PANTHER" id="PTHR43477:SF1">
    <property type="entry name" value="DIHYDROANTICAPSIN 7-DEHYDROGENASE"/>
    <property type="match status" value="1"/>
</dbReference>
<dbReference type="STRING" id="83784.SAMN05192564_107265"/>
<dbReference type="PANTHER" id="PTHR43477">
    <property type="entry name" value="DIHYDROANTICAPSIN 7-DEHYDROGENASE"/>
    <property type="match status" value="1"/>
</dbReference>
<evidence type="ECO:0000313" key="3">
    <source>
        <dbReference type="EMBL" id="SEB17138.1"/>
    </source>
</evidence>
<comment type="similarity">
    <text evidence="1">Belongs to the short-chain dehydrogenases/reductases (SDR) family.</text>
</comment>
<dbReference type="GO" id="GO:0016491">
    <property type="term" value="F:oxidoreductase activity"/>
    <property type="evidence" value="ECO:0007669"/>
    <property type="project" value="UniProtKB-KW"/>
</dbReference>
<dbReference type="Proteomes" id="UP000198638">
    <property type="component" value="Unassembled WGS sequence"/>
</dbReference>
<evidence type="ECO:0000313" key="4">
    <source>
        <dbReference type="Proteomes" id="UP000198638"/>
    </source>
</evidence>
<dbReference type="EMBL" id="FNRQ01000007">
    <property type="protein sequence ID" value="SEB17138.1"/>
    <property type="molecule type" value="Genomic_DNA"/>
</dbReference>
<evidence type="ECO:0000256" key="1">
    <source>
        <dbReference type="ARBA" id="ARBA00006484"/>
    </source>
</evidence>
<dbReference type="InterPro" id="IPR051122">
    <property type="entry name" value="SDR_DHRS6-like"/>
</dbReference>
<dbReference type="Pfam" id="PF13561">
    <property type="entry name" value="adh_short_C2"/>
    <property type="match status" value="1"/>
</dbReference>
<dbReference type="PRINTS" id="PR00081">
    <property type="entry name" value="GDHRDH"/>
</dbReference>
<accession>A0A1H4H7S7</accession>
<dbReference type="AlphaFoldDB" id="A0A1H4H7S7"/>